<sequence length="790" mass="88037">MNKLLTTSQKAVPFQTAVPPEVGIMQFLLKCLRKWPYFLLSLVIAFIGGFIYLKLNVPIYQITASILVKQQSKKDAKTKESVMNELNVFDNDKVVVNEMEVFKSRLLMHRVVDLLGINVTYFSHNSGNFLKGQWVDKELYKVSPIRVHVEKLLMGTKEEPLIVEMLDDKRYRMVDTKAEHLFGDKISDERGVYTVSYNPEAPITGQKIKVKMASVERVAQNYLDNNLSVTVAGKDASVFSLKLEDAVPEKGKDILNALIVEYNKSAVNEKNKEAAVALNFIEERLKLVTGELSNAEEKVEEYKSSKEITDISSQSAQLLEMMKENDAQLNQVNIQLSQLNSIGELVAKSNGGGSIPSTAAANDPVLQNRITKLNELELEKAKLLQTTSENNPMVQGYTTQIENAKAGIVDNIQATKQALQITRNSLQSNNARFESTVRTVPKKERQLVNVERQKSIKQDLYTYLLQKREETALAYAAMILDSQVVDPAQSTIDPVRPSAGKTFVLASLLGLLIPVFSIWVKELINNKIKARETIEDATKAPIVGVIGKSSSRSPLVVSAGSRTALSEQFRFLRTNLQYIDVNNKNKILLVTSSITAEGKSFVSLNLGSSLAISGKKTVILELDLRKPGISKAIGVKGNFGITDYLRGEATLDNIIKMVSNNENLYLISSGETTENPIELLMGERVSALFQELNEKFDYVIIDSPPIGLVADALLIEKFVDATIYVVRYGHTQLPQLKMIADFHEAGKFKNMSIVFNGVDFEQSYGYGYTNTGYYEPVKSRKQVLKKLKAS</sequence>
<keyword evidence="6" id="KW-0997">Cell inner membrane</keyword>
<feature type="domain" description="AAA" evidence="19">
    <location>
        <begin position="598"/>
        <end position="710"/>
    </location>
</feature>
<dbReference type="Proteomes" id="UP000315971">
    <property type="component" value="Unassembled WGS sequence"/>
</dbReference>
<feature type="domain" description="Tyrosine-protein kinase G-rich" evidence="20">
    <location>
        <begin position="444"/>
        <end position="521"/>
    </location>
</feature>
<evidence type="ECO:0000256" key="3">
    <source>
        <dbReference type="ARBA" id="ARBA00008883"/>
    </source>
</evidence>
<evidence type="ECO:0000256" key="9">
    <source>
        <dbReference type="ARBA" id="ARBA00022741"/>
    </source>
</evidence>
<comment type="subcellular location">
    <subcellularLocation>
        <location evidence="1">Cell inner membrane</location>
        <topology evidence="1">Multi-pass membrane protein</topology>
    </subcellularLocation>
</comment>
<organism evidence="21 22">
    <name type="scientific">Solitalea koreensis</name>
    <dbReference type="NCBI Taxonomy" id="543615"/>
    <lineage>
        <taxon>Bacteria</taxon>
        <taxon>Pseudomonadati</taxon>
        <taxon>Bacteroidota</taxon>
        <taxon>Sphingobacteriia</taxon>
        <taxon>Sphingobacteriales</taxon>
        <taxon>Sphingobacteriaceae</taxon>
        <taxon>Solitalea</taxon>
    </lineage>
</organism>
<dbReference type="InterPro" id="IPR025669">
    <property type="entry name" value="AAA_dom"/>
</dbReference>
<keyword evidence="7" id="KW-0808">Transferase</keyword>
<dbReference type="InterPro" id="IPR050445">
    <property type="entry name" value="Bact_polysacc_biosynth/exp"/>
</dbReference>
<evidence type="ECO:0000256" key="8">
    <source>
        <dbReference type="ARBA" id="ARBA00022692"/>
    </source>
</evidence>
<dbReference type="InterPro" id="IPR005702">
    <property type="entry name" value="Wzc-like_C"/>
</dbReference>
<evidence type="ECO:0000256" key="1">
    <source>
        <dbReference type="ARBA" id="ARBA00004429"/>
    </source>
</evidence>
<dbReference type="OrthoDB" id="9794577at2"/>
<evidence type="ECO:0000256" key="10">
    <source>
        <dbReference type="ARBA" id="ARBA00022777"/>
    </source>
</evidence>
<evidence type="ECO:0000256" key="13">
    <source>
        <dbReference type="ARBA" id="ARBA00023136"/>
    </source>
</evidence>
<feature type="domain" description="Polysaccharide chain length determinant N-terminal" evidence="18">
    <location>
        <begin position="33"/>
        <end position="113"/>
    </location>
</feature>
<evidence type="ECO:0000256" key="4">
    <source>
        <dbReference type="ARBA" id="ARBA00011903"/>
    </source>
</evidence>
<dbReference type="EC" id="2.7.10.2" evidence="4"/>
<dbReference type="PANTHER" id="PTHR32309">
    <property type="entry name" value="TYROSINE-PROTEIN KINASE"/>
    <property type="match status" value="1"/>
</dbReference>
<accession>A0A521ANU9</accession>
<evidence type="ECO:0000259" key="19">
    <source>
        <dbReference type="Pfam" id="PF13614"/>
    </source>
</evidence>
<evidence type="ECO:0000313" key="22">
    <source>
        <dbReference type="Proteomes" id="UP000315971"/>
    </source>
</evidence>
<feature type="coiled-coil region" evidence="16">
    <location>
        <begin position="278"/>
        <end position="305"/>
    </location>
</feature>
<dbReference type="Pfam" id="PF13807">
    <property type="entry name" value="GNVR"/>
    <property type="match status" value="1"/>
</dbReference>
<keyword evidence="11" id="KW-0067">ATP-binding</keyword>
<dbReference type="GO" id="GO:0005524">
    <property type="term" value="F:ATP binding"/>
    <property type="evidence" value="ECO:0007669"/>
    <property type="project" value="UniProtKB-KW"/>
</dbReference>
<dbReference type="GO" id="GO:0004715">
    <property type="term" value="F:non-membrane spanning protein tyrosine kinase activity"/>
    <property type="evidence" value="ECO:0007669"/>
    <property type="project" value="UniProtKB-EC"/>
</dbReference>
<dbReference type="RefSeq" id="WP_142600832.1">
    <property type="nucleotide sequence ID" value="NZ_FXSZ01000001.1"/>
</dbReference>
<keyword evidence="12 17" id="KW-1133">Transmembrane helix</keyword>
<evidence type="ECO:0000259" key="18">
    <source>
        <dbReference type="Pfam" id="PF02706"/>
    </source>
</evidence>
<keyword evidence="10" id="KW-0418">Kinase</keyword>
<dbReference type="PANTHER" id="PTHR32309:SF13">
    <property type="entry name" value="FERRIC ENTEROBACTIN TRANSPORT PROTEIN FEPE"/>
    <property type="match status" value="1"/>
</dbReference>
<keyword evidence="8 17" id="KW-0812">Transmembrane</keyword>
<dbReference type="CDD" id="cd05387">
    <property type="entry name" value="BY-kinase"/>
    <property type="match status" value="1"/>
</dbReference>
<evidence type="ECO:0000256" key="5">
    <source>
        <dbReference type="ARBA" id="ARBA00022475"/>
    </source>
</evidence>
<evidence type="ECO:0000256" key="12">
    <source>
        <dbReference type="ARBA" id="ARBA00022989"/>
    </source>
</evidence>
<keyword evidence="22" id="KW-1185">Reference proteome</keyword>
<keyword evidence="9" id="KW-0547">Nucleotide-binding</keyword>
<evidence type="ECO:0000259" key="20">
    <source>
        <dbReference type="Pfam" id="PF13807"/>
    </source>
</evidence>
<feature type="transmembrane region" description="Helical" evidence="17">
    <location>
        <begin position="35"/>
        <end position="53"/>
    </location>
</feature>
<keyword evidence="14" id="KW-0829">Tyrosine-protein kinase</keyword>
<dbReference type="Pfam" id="PF13614">
    <property type="entry name" value="AAA_31"/>
    <property type="match status" value="1"/>
</dbReference>
<evidence type="ECO:0000256" key="14">
    <source>
        <dbReference type="ARBA" id="ARBA00023137"/>
    </source>
</evidence>
<keyword evidence="16" id="KW-0175">Coiled coil</keyword>
<evidence type="ECO:0000256" key="15">
    <source>
        <dbReference type="ARBA" id="ARBA00051245"/>
    </source>
</evidence>
<dbReference type="NCBIfam" id="TIGR01007">
    <property type="entry name" value="eps_fam"/>
    <property type="match status" value="1"/>
</dbReference>
<evidence type="ECO:0000256" key="2">
    <source>
        <dbReference type="ARBA" id="ARBA00007316"/>
    </source>
</evidence>
<dbReference type="SUPFAM" id="SSF52540">
    <property type="entry name" value="P-loop containing nucleoside triphosphate hydrolases"/>
    <property type="match status" value="1"/>
</dbReference>
<gene>
    <name evidence="21" type="ORF">SAMN06265350_101285</name>
</gene>
<comment type="similarity">
    <text evidence="3">Belongs to the etk/wzc family.</text>
</comment>
<dbReference type="InterPro" id="IPR032807">
    <property type="entry name" value="GNVR"/>
</dbReference>
<dbReference type="InterPro" id="IPR027417">
    <property type="entry name" value="P-loop_NTPase"/>
</dbReference>
<evidence type="ECO:0000256" key="11">
    <source>
        <dbReference type="ARBA" id="ARBA00022840"/>
    </source>
</evidence>
<evidence type="ECO:0000256" key="16">
    <source>
        <dbReference type="SAM" id="Coils"/>
    </source>
</evidence>
<dbReference type="GO" id="GO:0005886">
    <property type="term" value="C:plasma membrane"/>
    <property type="evidence" value="ECO:0007669"/>
    <property type="project" value="UniProtKB-SubCell"/>
</dbReference>
<evidence type="ECO:0000256" key="17">
    <source>
        <dbReference type="SAM" id="Phobius"/>
    </source>
</evidence>
<comment type="catalytic activity">
    <reaction evidence="15">
        <text>L-tyrosyl-[protein] + ATP = O-phospho-L-tyrosyl-[protein] + ADP + H(+)</text>
        <dbReference type="Rhea" id="RHEA:10596"/>
        <dbReference type="Rhea" id="RHEA-COMP:10136"/>
        <dbReference type="Rhea" id="RHEA-COMP:20101"/>
        <dbReference type="ChEBI" id="CHEBI:15378"/>
        <dbReference type="ChEBI" id="CHEBI:30616"/>
        <dbReference type="ChEBI" id="CHEBI:46858"/>
        <dbReference type="ChEBI" id="CHEBI:61978"/>
        <dbReference type="ChEBI" id="CHEBI:456216"/>
        <dbReference type="EC" id="2.7.10.2"/>
    </reaction>
</comment>
<dbReference type="AlphaFoldDB" id="A0A521ANU9"/>
<dbReference type="Pfam" id="PF02706">
    <property type="entry name" value="Wzz"/>
    <property type="match status" value="1"/>
</dbReference>
<reference evidence="21 22" key="1">
    <citation type="submission" date="2017-05" db="EMBL/GenBank/DDBJ databases">
        <authorList>
            <person name="Varghese N."/>
            <person name="Submissions S."/>
        </authorList>
    </citation>
    <scope>NUCLEOTIDE SEQUENCE [LARGE SCALE GENOMIC DNA]</scope>
    <source>
        <strain evidence="21 22">DSM 21342</strain>
    </source>
</reference>
<name>A0A521ANU9_9SPHI</name>
<feature type="coiled-coil region" evidence="16">
    <location>
        <begin position="366"/>
        <end position="429"/>
    </location>
</feature>
<dbReference type="EMBL" id="FXSZ01000001">
    <property type="protein sequence ID" value="SMO36487.1"/>
    <property type="molecule type" value="Genomic_DNA"/>
</dbReference>
<keyword evidence="5" id="KW-1003">Cell membrane</keyword>
<protein>
    <recommendedName>
        <fullName evidence="4">non-specific protein-tyrosine kinase</fullName>
        <ecNumber evidence="4">2.7.10.2</ecNumber>
    </recommendedName>
</protein>
<dbReference type="Gene3D" id="3.40.50.300">
    <property type="entry name" value="P-loop containing nucleotide triphosphate hydrolases"/>
    <property type="match status" value="1"/>
</dbReference>
<proteinExistence type="inferred from homology"/>
<keyword evidence="13 17" id="KW-0472">Membrane</keyword>
<dbReference type="InterPro" id="IPR003856">
    <property type="entry name" value="LPS_length_determ_N"/>
</dbReference>
<evidence type="ECO:0000256" key="7">
    <source>
        <dbReference type="ARBA" id="ARBA00022679"/>
    </source>
</evidence>
<evidence type="ECO:0000313" key="21">
    <source>
        <dbReference type="EMBL" id="SMO36487.1"/>
    </source>
</evidence>
<comment type="similarity">
    <text evidence="2">Belongs to the CpsD/CapB family.</text>
</comment>
<evidence type="ECO:0000256" key="6">
    <source>
        <dbReference type="ARBA" id="ARBA00022519"/>
    </source>
</evidence>